<keyword evidence="3" id="KW-1185">Reference proteome</keyword>
<dbReference type="PANTHER" id="PTHR14614">
    <property type="entry name" value="HEPATOCELLULAR CARCINOMA-ASSOCIATED ANTIGEN"/>
    <property type="match status" value="1"/>
</dbReference>
<dbReference type="Proteomes" id="UP000054350">
    <property type="component" value="Unassembled WGS sequence"/>
</dbReference>
<reference evidence="2 3" key="1">
    <citation type="submission" date="2009-11" db="EMBL/GenBank/DDBJ databases">
        <title>Annotation of Allomyces macrogynus ATCC 38327.</title>
        <authorList>
            <consortium name="The Broad Institute Genome Sequencing Platform"/>
            <person name="Russ C."/>
            <person name="Cuomo C."/>
            <person name="Burger G."/>
            <person name="Gray M.W."/>
            <person name="Holland P.W.H."/>
            <person name="King N."/>
            <person name="Lang F.B.F."/>
            <person name="Roger A.J."/>
            <person name="Ruiz-Trillo I."/>
            <person name="Young S.K."/>
            <person name="Zeng Q."/>
            <person name="Gargeya S."/>
            <person name="Fitzgerald M."/>
            <person name="Haas B."/>
            <person name="Abouelleil A."/>
            <person name="Alvarado L."/>
            <person name="Arachchi H.M."/>
            <person name="Berlin A."/>
            <person name="Chapman S.B."/>
            <person name="Gearin G."/>
            <person name="Goldberg J."/>
            <person name="Griggs A."/>
            <person name="Gujja S."/>
            <person name="Hansen M."/>
            <person name="Heiman D."/>
            <person name="Howarth C."/>
            <person name="Larimer J."/>
            <person name="Lui A."/>
            <person name="MacDonald P.J.P."/>
            <person name="McCowen C."/>
            <person name="Montmayeur A."/>
            <person name="Murphy C."/>
            <person name="Neiman D."/>
            <person name="Pearson M."/>
            <person name="Priest M."/>
            <person name="Roberts A."/>
            <person name="Saif S."/>
            <person name="Shea T."/>
            <person name="Sisk P."/>
            <person name="Stolte C."/>
            <person name="Sykes S."/>
            <person name="Wortman J."/>
            <person name="Nusbaum C."/>
            <person name="Birren B."/>
        </authorList>
    </citation>
    <scope>NUCLEOTIDE SEQUENCE [LARGE SCALE GENOMIC DNA]</scope>
    <source>
        <strain evidence="2 3">ATCC 38327</strain>
    </source>
</reference>
<proteinExistence type="predicted"/>
<evidence type="ECO:0000313" key="2">
    <source>
        <dbReference type="EMBL" id="KNE55819.1"/>
    </source>
</evidence>
<organism evidence="2 3">
    <name type="scientific">Allomyces macrogynus (strain ATCC 38327)</name>
    <name type="common">Allomyces javanicus var. macrogynus</name>
    <dbReference type="NCBI Taxonomy" id="578462"/>
    <lineage>
        <taxon>Eukaryota</taxon>
        <taxon>Fungi</taxon>
        <taxon>Fungi incertae sedis</taxon>
        <taxon>Blastocladiomycota</taxon>
        <taxon>Blastocladiomycetes</taxon>
        <taxon>Blastocladiales</taxon>
        <taxon>Blastocladiaceae</taxon>
        <taxon>Allomyces</taxon>
    </lineage>
</organism>
<accession>A0A0L0S0F3</accession>
<sequence length="353" mass="38353">MMATAVQGESTTVPVSSASVDAKPNMIDVPVLAVGYAAQLPTREIDVGPCADRSGNDDRAGEYAGLADSATELAPLVVREDPTGHCAGGTGATVWDSALVLLHWFETRQRQEARGKAGTFATANRDWARAFPSLVHDARARPLRIVELGAGIGAVGLGLARILPTAQVVLTDHTIALPLLCENTSAAYPLLEPVATGSAPCAQGQVIVRHLDFHDYFPPTTSSPRAEPPQQSSDREPPLSTLVFHPTAKWSVPRFVPDEHPIDLIVFSDLIWWAPLHEPLVATLRALTAANPHAYIAFAYERRDFEKEVPFFRALGVDHYFFNVPDAELHPQWQAPDEISVFIARRRDVAPNS</sequence>
<dbReference type="Pfam" id="PF10294">
    <property type="entry name" value="Methyltransf_16"/>
    <property type="match status" value="2"/>
</dbReference>
<dbReference type="Gene3D" id="3.40.50.150">
    <property type="entry name" value="Vaccinia Virus protein VP39"/>
    <property type="match status" value="1"/>
</dbReference>
<evidence type="ECO:0000313" key="3">
    <source>
        <dbReference type="Proteomes" id="UP000054350"/>
    </source>
</evidence>
<feature type="compositionally biased region" description="Polar residues" evidence="1">
    <location>
        <begin position="219"/>
        <end position="232"/>
    </location>
</feature>
<dbReference type="STRING" id="578462.A0A0L0S0F3"/>
<gene>
    <name evidence="2" type="ORF">AMAG_01688</name>
</gene>
<dbReference type="InterPro" id="IPR019410">
    <property type="entry name" value="Methyltransf_16"/>
</dbReference>
<dbReference type="VEuPathDB" id="FungiDB:AMAG_01688"/>
<protein>
    <submittedName>
        <fullName evidence="2">Uncharacterized protein</fullName>
    </submittedName>
</protein>
<dbReference type="EMBL" id="GG745329">
    <property type="protein sequence ID" value="KNE55819.1"/>
    <property type="molecule type" value="Genomic_DNA"/>
</dbReference>
<dbReference type="InterPro" id="IPR029063">
    <property type="entry name" value="SAM-dependent_MTases_sf"/>
</dbReference>
<name>A0A0L0S0F3_ALLM3</name>
<dbReference type="AlphaFoldDB" id="A0A0L0S0F3"/>
<reference evidence="3" key="2">
    <citation type="submission" date="2009-11" db="EMBL/GenBank/DDBJ databases">
        <title>The Genome Sequence of Allomyces macrogynus strain ATCC 38327.</title>
        <authorList>
            <consortium name="The Broad Institute Genome Sequencing Platform"/>
            <person name="Russ C."/>
            <person name="Cuomo C."/>
            <person name="Shea T."/>
            <person name="Young S.K."/>
            <person name="Zeng Q."/>
            <person name="Koehrsen M."/>
            <person name="Haas B."/>
            <person name="Borodovsky M."/>
            <person name="Guigo R."/>
            <person name="Alvarado L."/>
            <person name="Berlin A."/>
            <person name="Borenstein D."/>
            <person name="Chen Z."/>
            <person name="Engels R."/>
            <person name="Freedman E."/>
            <person name="Gellesch M."/>
            <person name="Goldberg J."/>
            <person name="Griggs A."/>
            <person name="Gujja S."/>
            <person name="Heiman D."/>
            <person name="Hepburn T."/>
            <person name="Howarth C."/>
            <person name="Jen D."/>
            <person name="Larson L."/>
            <person name="Lewis B."/>
            <person name="Mehta T."/>
            <person name="Park D."/>
            <person name="Pearson M."/>
            <person name="Roberts A."/>
            <person name="Saif S."/>
            <person name="Shenoy N."/>
            <person name="Sisk P."/>
            <person name="Stolte C."/>
            <person name="Sykes S."/>
            <person name="Walk T."/>
            <person name="White J."/>
            <person name="Yandava C."/>
            <person name="Burger G."/>
            <person name="Gray M.W."/>
            <person name="Holland P.W.H."/>
            <person name="King N."/>
            <person name="Lang F.B.F."/>
            <person name="Roger A.J."/>
            <person name="Ruiz-Trillo I."/>
            <person name="Lander E."/>
            <person name="Nusbaum C."/>
        </authorList>
    </citation>
    <scope>NUCLEOTIDE SEQUENCE [LARGE SCALE GENOMIC DNA]</scope>
    <source>
        <strain evidence="3">ATCC 38327</strain>
    </source>
</reference>
<evidence type="ECO:0000256" key="1">
    <source>
        <dbReference type="SAM" id="MobiDB-lite"/>
    </source>
</evidence>
<dbReference type="SUPFAM" id="SSF53335">
    <property type="entry name" value="S-adenosyl-L-methionine-dependent methyltransferases"/>
    <property type="match status" value="1"/>
</dbReference>
<dbReference type="eggNOG" id="ENOG502RS1W">
    <property type="taxonomic scope" value="Eukaryota"/>
</dbReference>
<dbReference type="PANTHER" id="PTHR14614:SF109">
    <property type="entry name" value="RIBOSOMAL LYSINE N-METHYLTRANSFERASE 5"/>
    <property type="match status" value="1"/>
</dbReference>
<dbReference type="OrthoDB" id="407325at2759"/>
<feature type="region of interest" description="Disordered" evidence="1">
    <location>
        <begin position="219"/>
        <end position="238"/>
    </location>
</feature>